<evidence type="ECO:0000313" key="2">
    <source>
        <dbReference type="Proteomes" id="UP000621492"/>
    </source>
</evidence>
<protein>
    <recommendedName>
        <fullName evidence="3">YxeA family protein</fullName>
    </recommendedName>
</protein>
<dbReference type="AlphaFoldDB" id="A0A9W5TV90"/>
<dbReference type="RefSeq" id="WP_088050541.1">
    <property type="nucleotide sequence ID" value="NZ_BMJD01000004.1"/>
</dbReference>
<dbReference type="Pfam" id="PF06486">
    <property type="entry name" value="DUF1093"/>
    <property type="match status" value="1"/>
</dbReference>
<dbReference type="NCBIfam" id="TIGR01655">
    <property type="entry name" value="yxeA_fam"/>
    <property type="match status" value="1"/>
</dbReference>
<keyword evidence="2" id="KW-1185">Reference proteome</keyword>
<organism evidence="1 2">
    <name type="scientific">Lentibacillus populi</name>
    <dbReference type="NCBI Taxonomy" id="1827502"/>
    <lineage>
        <taxon>Bacteria</taxon>
        <taxon>Bacillati</taxon>
        <taxon>Bacillota</taxon>
        <taxon>Bacilli</taxon>
        <taxon>Bacillales</taxon>
        <taxon>Bacillaceae</taxon>
        <taxon>Lentibacillus</taxon>
    </lineage>
</organism>
<sequence>MKRKGKRKFLLIPLLIIAILATAIFTFTVLVQNEIADKLNPFLPKTDVYVQINETGKKRKIGDYEYTLTGYDESGKQREVTFTAQKKLQEDAYLRIVTKRIYVETWEEVQYEEMPLAVQGKFK</sequence>
<gene>
    <name evidence="1" type="primary">yxeA</name>
    <name evidence="1" type="ORF">GCM10011409_09530</name>
</gene>
<name>A0A9W5TV90_9BACI</name>
<comment type="caution">
    <text evidence="1">The sequence shown here is derived from an EMBL/GenBank/DDBJ whole genome shotgun (WGS) entry which is preliminary data.</text>
</comment>
<dbReference type="Proteomes" id="UP000621492">
    <property type="component" value="Unassembled WGS sequence"/>
</dbReference>
<proteinExistence type="predicted"/>
<reference evidence="1" key="2">
    <citation type="submission" date="2020-09" db="EMBL/GenBank/DDBJ databases">
        <authorList>
            <person name="Sun Q."/>
            <person name="Zhou Y."/>
        </authorList>
    </citation>
    <scope>NUCLEOTIDE SEQUENCE</scope>
    <source>
        <strain evidence="1">CGMCC 1.15454</strain>
    </source>
</reference>
<dbReference type="EMBL" id="BMJD01000004">
    <property type="protein sequence ID" value="GGB34188.1"/>
    <property type="molecule type" value="Genomic_DNA"/>
</dbReference>
<reference evidence="1" key="1">
    <citation type="journal article" date="2014" name="Int. J. Syst. Evol. Microbiol.">
        <title>Complete genome sequence of Corynebacterium casei LMG S-19264T (=DSM 44701T), isolated from a smear-ripened cheese.</title>
        <authorList>
            <consortium name="US DOE Joint Genome Institute (JGI-PGF)"/>
            <person name="Walter F."/>
            <person name="Albersmeier A."/>
            <person name="Kalinowski J."/>
            <person name="Ruckert C."/>
        </authorList>
    </citation>
    <scope>NUCLEOTIDE SEQUENCE</scope>
    <source>
        <strain evidence="1">CGMCC 1.15454</strain>
    </source>
</reference>
<dbReference type="PANTHER" id="PTHR36433:SF2">
    <property type="entry name" value="YXEA FAMILY PROTEIN"/>
    <property type="match status" value="1"/>
</dbReference>
<dbReference type="Gene3D" id="2.40.50.480">
    <property type="match status" value="1"/>
</dbReference>
<evidence type="ECO:0008006" key="3">
    <source>
        <dbReference type="Google" id="ProtNLM"/>
    </source>
</evidence>
<dbReference type="PANTHER" id="PTHR36433">
    <property type="entry name" value="HYPOTHETICAL CYTOSOLIC PROTEIN"/>
    <property type="match status" value="1"/>
</dbReference>
<evidence type="ECO:0000313" key="1">
    <source>
        <dbReference type="EMBL" id="GGB34188.1"/>
    </source>
</evidence>
<dbReference type="InterPro" id="IPR006542">
    <property type="entry name" value="DUF1093"/>
</dbReference>
<dbReference type="InterPro" id="IPR036166">
    <property type="entry name" value="YxeA-like_sf"/>
</dbReference>
<accession>A0A9W5TV90</accession>
<dbReference type="SUPFAM" id="SSF159121">
    <property type="entry name" value="BC4932-like"/>
    <property type="match status" value="1"/>
</dbReference>